<evidence type="ECO:0000256" key="1">
    <source>
        <dbReference type="SAM" id="MobiDB-lite"/>
    </source>
</evidence>
<accession>A0A9P5NJH8</accession>
<feature type="compositionally biased region" description="Polar residues" evidence="1">
    <location>
        <begin position="122"/>
        <end position="141"/>
    </location>
</feature>
<sequence>MHGLAARVMCSVQRTMCYTSTGSTFIFYFSKRESSSFRVITYACTRMYVPHITLTLTPSSLSSPRSLGHLYSQYTQPSLIEGLKLEQTLTVVGPVVPLLSTSTQANANACQQPTGPAPTCKFQGSNSQGTHTPDSSRTQAQKPRESGRGGREGKSRLPVHSWTKLGQDSSGP</sequence>
<gene>
    <name evidence="2" type="ORF">CPB84DRAFT_1522880</name>
</gene>
<dbReference type="Proteomes" id="UP000724874">
    <property type="component" value="Unassembled WGS sequence"/>
</dbReference>
<protein>
    <submittedName>
        <fullName evidence="2">Uncharacterized protein</fullName>
    </submittedName>
</protein>
<proteinExistence type="predicted"/>
<reference evidence="2" key="1">
    <citation type="submission" date="2020-11" db="EMBL/GenBank/DDBJ databases">
        <authorList>
            <consortium name="DOE Joint Genome Institute"/>
            <person name="Ahrendt S."/>
            <person name="Riley R."/>
            <person name="Andreopoulos W."/>
            <person name="LaButti K."/>
            <person name="Pangilinan J."/>
            <person name="Ruiz-duenas F.J."/>
            <person name="Barrasa J.M."/>
            <person name="Sanchez-Garcia M."/>
            <person name="Camarero S."/>
            <person name="Miyauchi S."/>
            <person name="Serrano A."/>
            <person name="Linde D."/>
            <person name="Babiker R."/>
            <person name="Drula E."/>
            <person name="Ayuso-Fernandez I."/>
            <person name="Pacheco R."/>
            <person name="Padilla G."/>
            <person name="Ferreira P."/>
            <person name="Barriuso J."/>
            <person name="Kellner H."/>
            <person name="Castanera R."/>
            <person name="Alfaro M."/>
            <person name="Ramirez L."/>
            <person name="Pisabarro A.G."/>
            <person name="Kuo A."/>
            <person name="Tritt A."/>
            <person name="Lipzen A."/>
            <person name="He G."/>
            <person name="Yan M."/>
            <person name="Ng V."/>
            <person name="Cullen D."/>
            <person name="Martin F."/>
            <person name="Rosso M.-N."/>
            <person name="Henrissat B."/>
            <person name="Hibbett D."/>
            <person name="Martinez A.T."/>
            <person name="Grigoriev I.V."/>
        </authorList>
    </citation>
    <scope>NUCLEOTIDE SEQUENCE</scope>
    <source>
        <strain evidence="2">AH 44721</strain>
    </source>
</reference>
<dbReference type="AlphaFoldDB" id="A0A9P5NJH8"/>
<evidence type="ECO:0000313" key="3">
    <source>
        <dbReference type="Proteomes" id="UP000724874"/>
    </source>
</evidence>
<feature type="compositionally biased region" description="Basic and acidic residues" evidence="1">
    <location>
        <begin position="142"/>
        <end position="155"/>
    </location>
</feature>
<feature type="region of interest" description="Disordered" evidence="1">
    <location>
        <begin position="107"/>
        <end position="172"/>
    </location>
</feature>
<keyword evidence="3" id="KW-1185">Reference proteome</keyword>
<comment type="caution">
    <text evidence="2">The sequence shown here is derived from an EMBL/GenBank/DDBJ whole genome shotgun (WGS) entry which is preliminary data.</text>
</comment>
<organism evidence="2 3">
    <name type="scientific">Gymnopilus junonius</name>
    <name type="common">Spectacular rustgill mushroom</name>
    <name type="synonym">Gymnopilus spectabilis subsp. junonius</name>
    <dbReference type="NCBI Taxonomy" id="109634"/>
    <lineage>
        <taxon>Eukaryota</taxon>
        <taxon>Fungi</taxon>
        <taxon>Dikarya</taxon>
        <taxon>Basidiomycota</taxon>
        <taxon>Agaricomycotina</taxon>
        <taxon>Agaricomycetes</taxon>
        <taxon>Agaricomycetidae</taxon>
        <taxon>Agaricales</taxon>
        <taxon>Agaricineae</taxon>
        <taxon>Hymenogastraceae</taxon>
        <taxon>Gymnopilus</taxon>
    </lineage>
</organism>
<name>A0A9P5NJH8_GYMJU</name>
<dbReference type="EMBL" id="JADNYJ010000091">
    <property type="protein sequence ID" value="KAF8887230.1"/>
    <property type="molecule type" value="Genomic_DNA"/>
</dbReference>
<evidence type="ECO:0000313" key="2">
    <source>
        <dbReference type="EMBL" id="KAF8887230.1"/>
    </source>
</evidence>